<name>A0AAE6M8R5_TREPH</name>
<accession>A0AAE6M8R5</accession>
<dbReference type="Proteomes" id="UP000323594">
    <property type="component" value="Chromosome"/>
</dbReference>
<reference evidence="1 2" key="1">
    <citation type="submission" date="2019-08" db="EMBL/GenBank/DDBJ databases">
        <authorList>
            <person name="Kuhnert P."/>
        </authorList>
    </citation>
    <scope>NUCLEOTIDE SEQUENCE [LARGE SCALE GENOMIC DNA]</scope>
    <source>
        <strain evidence="1 2">B36.5</strain>
    </source>
</reference>
<evidence type="ECO:0000313" key="2">
    <source>
        <dbReference type="Proteomes" id="UP000323594"/>
    </source>
</evidence>
<gene>
    <name evidence="1" type="ORF">FUT82_12555</name>
</gene>
<dbReference type="RefSeq" id="WP_148879118.1">
    <property type="nucleotide sequence ID" value="NZ_CP042813.1"/>
</dbReference>
<sequence length="85" mass="9925">MKQNDFYLARNCTIGTVKNIDVVNRAVEIVERNTDRCLVLFMDNKVCDKALRTFCRQPAARIPCTFSYEGCVLKQFTKTKEEQRK</sequence>
<evidence type="ECO:0000313" key="1">
    <source>
        <dbReference type="EMBL" id="QEJ98744.1"/>
    </source>
</evidence>
<protein>
    <submittedName>
        <fullName evidence="1">Uncharacterized protein</fullName>
    </submittedName>
</protein>
<proteinExistence type="predicted"/>
<dbReference type="EMBL" id="CP042817">
    <property type="protein sequence ID" value="QEJ98744.1"/>
    <property type="molecule type" value="Genomic_DNA"/>
</dbReference>
<dbReference type="AlphaFoldDB" id="A0AAE6M8R5"/>
<organism evidence="1 2">
    <name type="scientific">Treponema phagedenis</name>
    <dbReference type="NCBI Taxonomy" id="162"/>
    <lineage>
        <taxon>Bacteria</taxon>
        <taxon>Pseudomonadati</taxon>
        <taxon>Spirochaetota</taxon>
        <taxon>Spirochaetia</taxon>
        <taxon>Spirochaetales</taxon>
        <taxon>Treponemataceae</taxon>
        <taxon>Treponema</taxon>
    </lineage>
</organism>